<dbReference type="InterPro" id="IPR018201">
    <property type="entry name" value="Ketoacyl_synth_AS"/>
</dbReference>
<dbReference type="InterPro" id="IPR000794">
    <property type="entry name" value="Beta-ketoacyl_synthase"/>
</dbReference>
<dbReference type="Gene3D" id="3.40.47.10">
    <property type="match status" value="1"/>
</dbReference>
<dbReference type="InterPro" id="IPR014030">
    <property type="entry name" value="Ketoacyl_synth_N"/>
</dbReference>
<dbReference type="PANTHER" id="PTHR11712">
    <property type="entry name" value="POLYKETIDE SYNTHASE-RELATED"/>
    <property type="match status" value="1"/>
</dbReference>
<protein>
    <submittedName>
        <fullName evidence="3">3-oxoacyl-ACP synthase</fullName>
    </submittedName>
</protein>
<evidence type="ECO:0000256" key="1">
    <source>
        <dbReference type="ARBA" id="ARBA00022679"/>
    </source>
</evidence>
<dbReference type="PANTHER" id="PTHR11712:SF336">
    <property type="entry name" value="3-OXOACYL-[ACYL-CARRIER-PROTEIN] SYNTHASE, MITOCHONDRIAL"/>
    <property type="match status" value="1"/>
</dbReference>
<feature type="non-terminal residue" evidence="3">
    <location>
        <position position="1"/>
    </location>
</feature>
<dbReference type="GO" id="GO:0004315">
    <property type="term" value="F:3-oxoacyl-[acyl-carrier-protein] synthase activity"/>
    <property type="evidence" value="ECO:0007669"/>
    <property type="project" value="InterPro"/>
</dbReference>
<dbReference type="Pfam" id="PF00109">
    <property type="entry name" value="ketoacyl-synt"/>
    <property type="match status" value="1"/>
</dbReference>
<keyword evidence="1" id="KW-0808">Transferase</keyword>
<dbReference type="AlphaFoldDB" id="A0A0P9CFQ2"/>
<sequence>GIGLDTFWNGLAEGRSGVGPITLCDPGESPSRIAGEVRGFDPREYLEAKEARRISRASQFAVAAARMALADSGLAVTDANRHEIGALIANGSSSPPDTELAARTLIERGFGKVNPFYITGSLPNMPSCQVAIQLGLLGYNTAIATACAASSQAIGEAAEVL</sequence>
<evidence type="ECO:0000313" key="4">
    <source>
        <dbReference type="Proteomes" id="UP000050509"/>
    </source>
</evidence>
<evidence type="ECO:0000313" key="3">
    <source>
        <dbReference type="EMBL" id="KPV41838.1"/>
    </source>
</evidence>
<dbReference type="EMBL" id="LJCR01003820">
    <property type="protein sequence ID" value="KPV41838.1"/>
    <property type="molecule type" value="Genomic_DNA"/>
</dbReference>
<name>A0A0P9CFQ2_9CHLR</name>
<dbReference type="InterPro" id="IPR016039">
    <property type="entry name" value="Thiolase-like"/>
</dbReference>
<dbReference type="Proteomes" id="UP000050509">
    <property type="component" value="Unassembled WGS sequence"/>
</dbReference>
<feature type="non-terminal residue" evidence="3">
    <location>
        <position position="161"/>
    </location>
</feature>
<keyword evidence="4" id="KW-1185">Reference proteome</keyword>
<dbReference type="GO" id="GO:0006633">
    <property type="term" value="P:fatty acid biosynthetic process"/>
    <property type="evidence" value="ECO:0007669"/>
    <property type="project" value="InterPro"/>
</dbReference>
<organism evidence="3 4">
    <name type="scientific">Kouleothrix aurantiaca</name>
    <dbReference type="NCBI Taxonomy" id="186479"/>
    <lineage>
        <taxon>Bacteria</taxon>
        <taxon>Bacillati</taxon>
        <taxon>Chloroflexota</taxon>
        <taxon>Chloroflexia</taxon>
        <taxon>Chloroflexales</taxon>
        <taxon>Roseiflexineae</taxon>
        <taxon>Roseiflexaceae</taxon>
        <taxon>Kouleothrix</taxon>
    </lineage>
</organism>
<dbReference type="PROSITE" id="PS00606">
    <property type="entry name" value="KS3_1"/>
    <property type="match status" value="1"/>
</dbReference>
<proteinExistence type="predicted"/>
<feature type="domain" description="Beta-ketoacyl synthase-like N-terminal" evidence="2">
    <location>
        <begin position="3"/>
        <end position="158"/>
    </location>
</feature>
<gene>
    <name evidence="3" type="ORF">SE17_44560</name>
</gene>
<accession>A0A0P9CFQ2</accession>
<dbReference type="GO" id="GO:0005829">
    <property type="term" value="C:cytosol"/>
    <property type="evidence" value="ECO:0007669"/>
    <property type="project" value="TreeGrafter"/>
</dbReference>
<comment type="caution">
    <text evidence="3">The sequence shown here is derived from an EMBL/GenBank/DDBJ whole genome shotgun (WGS) entry which is preliminary data.</text>
</comment>
<reference evidence="3 4" key="1">
    <citation type="submission" date="2015-09" db="EMBL/GenBank/DDBJ databases">
        <title>Draft genome sequence of Kouleothrix aurantiaca JCM 19913.</title>
        <authorList>
            <person name="Hemp J."/>
        </authorList>
    </citation>
    <scope>NUCLEOTIDE SEQUENCE [LARGE SCALE GENOMIC DNA]</scope>
    <source>
        <strain evidence="3 4">COM-B</strain>
    </source>
</reference>
<dbReference type="SUPFAM" id="SSF53901">
    <property type="entry name" value="Thiolase-like"/>
    <property type="match status" value="1"/>
</dbReference>
<evidence type="ECO:0000259" key="2">
    <source>
        <dbReference type="Pfam" id="PF00109"/>
    </source>
</evidence>